<dbReference type="AlphaFoldDB" id="A0A834SSU4"/>
<dbReference type="GO" id="GO:0005737">
    <property type="term" value="C:cytoplasm"/>
    <property type="evidence" value="ECO:0007669"/>
    <property type="project" value="TreeGrafter"/>
</dbReference>
<sequence length="157" mass="17428">MRRRLGFSFVILSIVLMLVGIGNQPLVVESSNSVSAFVHNVIYSNKIAIFSKSYCPFCPVVHENIFAIKVCTSSVTLINSCRYCLRAKRIFKELNEQPFVVELDLRDDGYEIQNVLLDMVGRSTVPQVFVNGKHIGGSDDLSAAVQSGELQKLLNTS</sequence>
<dbReference type="InterPro" id="IPR036249">
    <property type="entry name" value="Thioredoxin-like_sf"/>
</dbReference>
<reference evidence="3" key="1">
    <citation type="submission" date="2020-09" db="EMBL/GenBank/DDBJ databases">
        <title>Genome-Enabled Discovery of Anthraquinone Biosynthesis in Senna tora.</title>
        <authorList>
            <person name="Kang S.-H."/>
            <person name="Pandey R.P."/>
            <person name="Lee C.-M."/>
            <person name="Sim J.-S."/>
            <person name="Jeong J.-T."/>
            <person name="Choi B.-S."/>
            <person name="Jung M."/>
            <person name="Ginzburg D."/>
            <person name="Zhao K."/>
            <person name="Won S.Y."/>
            <person name="Oh T.-J."/>
            <person name="Yu Y."/>
            <person name="Kim N.-H."/>
            <person name="Lee O.R."/>
            <person name="Lee T.-H."/>
            <person name="Bashyal P."/>
            <person name="Kim T.-S."/>
            <person name="Lee W.-H."/>
            <person name="Kawkins C."/>
            <person name="Kim C.-K."/>
            <person name="Kim J.S."/>
            <person name="Ahn B.O."/>
            <person name="Rhee S.Y."/>
            <person name="Sohng J.K."/>
        </authorList>
    </citation>
    <scope>NUCLEOTIDE SEQUENCE</scope>
    <source>
        <tissue evidence="3">Leaf</tissue>
    </source>
</reference>
<dbReference type="Gene3D" id="3.40.30.10">
    <property type="entry name" value="Glutaredoxin"/>
    <property type="match status" value="1"/>
</dbReference>
<dbReference type="PANTHER" id="PTHR45694:SF4">
    <property type="entry name" value="GLUTAREDOXIN-C3"/>
    <property type="match status" value="1"/>
</dbReference>
<dbReference type="OrthoDB" id="418495at2759"/>
<gene>
    <name evidence="3" type="ORF">G2W53_036438</name>
</gene>
<protein>
    <submittedName>
        <fullName evidence="3">Glutaredoxin-C3</fullName>
    </submittedName>
</protein>
<dbReference type="InterPro" id="IPR014025">
    <property type="entry name" value="Glutaredoxin_subgr"/>
</dbReference>
<dbReference type="Proteomes" id="UP000634136">
    <property type="component" value="Unassembled WGS sequence"/>
</dbReference>
<feature type="signal peptide" evidence="1">
    <location>
        <begin position="1"/>
        <end position="22"/>
    </location>
</feature>
<feature type="domain" description="Glutaredoxin" evidence="2">
    <location>
        <begin position="79"/>
        <end position="135"/>
    </location>
</feature>
<accession>A0A834SSU4</accession>
<dbReference type="GO" id="GO:0015038">
    <property type="term" value="F:glutathione disulfide oxidoreductase activity"/>
    <property type="evidence" value="ECO:0007669"/>
    <property type="project" value="TreeGrafter"/>
</dbReference>
<dbReference type="PROSITE" id="PS51354">
    <property type="entry name" value="GLUTAREDOXIN_2"/>
    <property type="match status" value="1"/>
</dbReference>
<dbReference type="CDD" id="cd03419">
    <property type="entry name" value="GRX_GRXh_1_2_like"/>
    <property type="match status" value="1"/>
</dbReference>
<dbReference type="GO" id="GO:0034599">
    <property type="term" value="P:cellular response to oxidative stress"/>
    <property type="evidence" value="ECO:0007669"/>
    <property type="project" value="TreeGrafter"/>
</dbReference>
<feature type="chain" id="PRO_5032497790" evidence="1">
    <location>
        <begin position="23"/>
        <end position="157"/>
    </location>
</feature>
<dbReference type="PRINTS" id="PR00160">
    <property type="entry name" value="GLUTAREDOXIN"/>
</dbReference>
<comment type="caution">
    <text evidence="3">The sequence shown here is derived from an EMBL/GenBank/DDBJ whole genome shotgun (WGS) entry which is preliminary data.</text>
</comment>
<dbReference type="EMBL" id="JAAIUW010000011">
    <property type="protein sequence ID" value="KAF7809695.1"/>
    <property type="molecule type" value="Genomic_DNA"/>
</dbReference>
<keyword evidence="1" id="KW-0732">Signal</keyword>
<organism evidence="3 4">
    <name type="scientific">Senna tora</name>
    <dbReference type="NCBI Taxonomy" id="362788"/>
    <lineage>
        <taxon>Eukaryota</taxon>
        <taxon>Viridiplantae</taxon>
        <taxon>Streptophyta</taxon>
        <taxon>Embryophyta</taxon>
        <taxon>Tracheophyta</taxon>
        <taxon>Spermatophyta</taxon>
        <taxon>Magnoliopsida</taxon>
        <taxon>eudicotyledons</taxon>
        <taxon>Gunneridae</taxon>
        <taxon>Pentapetalae</taxon>
        <taxon>rosids</taxon>
        <taxon>fabids</taxon>
        <taxon>Fabales</taxon>
        <taxon>Fabaceae</taxon>
        <taxon>Caesalpinioideae</taxon>
        <taxon>Cassia clade</taxon>
        <taxon>Senna</taxon>
    </lineage>
</organism>
<keyword evidence="4" id="KW-1185">Reference proteome</keyword>
<evidence type="ECO:0000313" key="3">
    <source>
        <dbReference type="EMBL" id="KAF7809695.1"/>
    </source>
</evidence>
<proteinExistence type="predicted"/>
<evidence type="ECO:0000313" key="4">
    <source>
        <dbReference type="Proteomes" id="UP000634136"/>
    </source>
</evidence>
<name>A0A834SSU4_9FABA</name>
<evidence type="ECO:0000259" key="2">
    <source>
        <dbReference type="Pfam" id="PF00462"/>
    </source>
</evidence>
<dbReference type="PANTHER" id="PTHR45694">
    <property type="entry name" value="GLUTAREDOXIN 2"/>
    <property type="match status" value="1"/>
</dbReference>
<dbReference type="Pfam" id="PF00462">
    <property type="entry name" value="Glutaredoxin"/>
    <property type="match status" value="1"/>
</dbReference>
<dbReference type="SUPFAM" id="SSF52833">
    <property type="entry name" value="Thioredoxin-like"/>
    <property type="match status" value="1"/>
</dbReference>
<evidence type="ECO:0000256" key="1">
    <source>
        <dbReference type="SAM" id="SignalP"/>
    </source>
</evidence>
<dbReference type="InterPro" id="IPR002109">
    <property type="entry name" value="Glutaredoxin"/>
</dbReference>